<reference evidence="1 2" key="1">
    <citation type="submission" date="2018-08" db="EMBL/GenBank/DDBJ databases">
        <title>Genomic investigation of the strawberry pathogen Phytophthora fragariae indicates pathogenicity is determined by transcriptional variation in three key races.</title>
        <authorList>
            <person name="Adams T.M."/>
            <person name="Armitage A.D."/>
            <person name="Sobczyk M.K."/>
            <person name="Bates H.J."/>
            <person name="Dunwell J.M."/>
            <person name="Nellist C.F."/>
            <person name="Harrison R.J."/>
        </authorList>
    </citation>
    <scope>NUCLEOTIDE SEQUENCE [LARGE SCALE GENOMIC DNA]</scope>
    <source>
        <strain evidence="1 2">SCRP333</strain>
    </source>
</reference>
<organism evidence="1 2">
    <name type="scientific">Phytophthora rubi</name>
    <dbReference type="NCBI Taxonomy" id="129364"/>
    <lineage>
        <taxon>Eukaryota</taxon>
        <taxon>Sar</taxon>
        <taxon>Stramenopiles</taxon>
        <taxon>Oomycota</taxon>
        <taxon>Peronosporomycetes</taxon>
        <taxon>Peronosporales</taxon>
        <taxon>Peronosporaceae</taxon>
        <taxon>Phytophthora</taxon>
    </lineage>
</organism>
<name>A0A6A4FW00_9STRA</name>
<evidence type="ECO:0000313" key="2">
    <source>
        <dbReference type="Proteomes" id="UP000434957"/>
    </source>
</evidence>
<gene>
    <name evidence="1" type="ORF">PR003_g8210</name>
</gene>
<proteinExistence type="predicted"/>
<sequence length="144" mass="16354">MAYETTTPAYFTSWSFMEQDLRTTFLLANVAYRHSSSFLRNKQGEWSPQELHNHEAAMAGAPRSDDVKVTVFIVGVRTVRFGRSSSSVSRSHLRRWPTSGWKITACAQRKDTRPMSKQVGVRDLSCRVGTLPADPTCEWSLLRL</sequence>
<keyword evidence="2" id="KW-1185">Reference proteome</keyword>
<comment type="caution">
    <text evidence="1">The sequence shown here is derived from an EMBL/GenBank/DDBJ whole genome shotgun (WGS) entry which is preliminary data.</text>
</comment>
<evidence type="ECO:0000313" key="1">
    <source>
        <dbReference type="EMBL" id="KAE9344924.1"/>
    </source>
</evidence>
<protein>
    <submittedName>
        <fullName evidence="1">Uncharacterized protein</fullName>
    </submittedName>
</protein>
<dbReference type="AlphaFoldDB" id="A0A6A4FW00"/>
<dbReference type="Proteomes" id="UP000434957">
    <property type="component" value="Unassembled WGS sequence"/>
</dbReference>
<dbReference type="EMBL" id="QXFT01000403">
    <property type="protein sequence ID" value="KAE9344924.1"/>
    <property type="molecule type" value="Genomic_DNA"/>
</dbReference>
<accession>A0A6A4FW00</accession>